<evidence type="ECO:0000313" key="3">
    <source>
        <dbReference type="Proteomes" id="UP000323454"/>
    </source>
</evidence>
<dbReference type="EMBL" id="VUOB01000112">
    <property type="protein sequence ID" value="KAA2247300.1"/>
    <property type="molecule type" value="Genomic_DNA"/>
</dbReference>
<reference evidence="2 3" key="2">
    <citation type="submission" date="2019-09" db="EMBL/GenBank/DDBJ databases">
        <authorList>
            <person name="Jin C."/>
        </authorList>
    </citation>
    <scope>NUCLEOTIDE SEQUENCE [LARGE SCALE GENOMIC DNA]</scope>
    <source>
        <strain evidence="2 3">AN110305</strain>
    </source>
</reference>
<dbReference type="Pfam" id="PF13560">
    <property type="entry name" value="HTH_31"/>
    <property type="match status" value="1"/>
</dbReference>
<dbReference type="InterPro" id="IPR010982">
    <property type="entry name" value="Lambda_DNA-bd_dom_sf"/>
</dbReference>
<dbReference type="SUPFAM" id="SSF47413">
    <property type="entry name" value="lambda repressor-like DNA-binding domains"/>
    <property type="match status" value="1"/>
</dbReference>
<evidence type="ECO:0000313" key="2">
    <source>
        <dbReference type="EMBL" id="KAA2247300.1"/>
    </source>
</evidence>
<proteinExistence type="predicted"/>
<dbReference type="InterPro" id="IPR001387">
    <property type="entry name" value="Cro/C1-type_HTH"/>
</dbReference>
<accession>A0A5B2W983</accession>
<dbReference type="OrthoDB" id="9803128at2"/>
<dbReference type="Proteomes" id="UP000323454">
    <property type="component" value="Unassembled WGS sequence"/>
</dbReference>
<protein>
    <submittedName>
        <fullName evidence="2">Helix-turn-helix transcriptional regulator</fullName>
    </submittedName>
</protein>
<dbReference type="SMART" id="SM00530">
    <property type="entry name" value="HTH_XRE"/>
    <property type="match status" value="1"/>
</dbReference>
<gene>
    <name evidence="2" type="ORF">F0L68_40180</name>
</gene>
<dbReference type="PROSITE" id="PS50943">
    <property type="entry name" value="HTH_CROC1"/>
    <property type="match status" value="1"/>
</dbReference>
<dbReference type="GO" id="GO:0003677">
    <property type="term" value="F:DNA binding"/>
    <property type="evidence" value="ECO:0007669"/>
    <property type="project" value="InterPro"/>
</dbReference>
<dbReference type="AlphaFoldDB" id="A0A5B2W983"/>
<organism evidence="2 3">
    <name type="scientific">Solihabitans fulvus</name>
    <dbReference type="NCBI Taxonomy" id="1892852"/>
    <lineage>
        <taxon>Bacteria</taxon>
        <taxon>Bacillati</taxon>
        <taxon>Actinomycetota</taxon>
        <taxon>Actinomycetes</taxon>
        <taxon>Pseudonocardiales</taxon>
        <taxon>Pseudonocardiaceae</taxon>
        <taxon>Solihabitans</taxon>
    </lineage>
</organism>
<dbReference type="Gene3D" id="1.10.260.40">
    <property type="entry name" value="lambda repressor-like DNA-binding domains"/>
    <property type="match status" value="1"/>
</dbReference>
<comment type="caution">
    <text evidence="2">The sequence shown here is derived from an EMBL/GenBank/DDBJ whole genome shotgun (WGS) entry which is preliminary data.</text>
</comment>
<keyword evidence="3" id="KW-1185">Reference proteome</keyword>
<reference evidence="2 3" key="1">
    <citation type="submission" date="2019-09" db="EMBL/GenBank/DDBJ databases">
        <title>Goodfellowia gen. nov., a new genus of the Pseudonocardineae related to Actinoalloteichus, containing Goodfellowia coeruleoviolacea gen. nov., comb. nov. gen. nov., comb. nov.</title>
        <authorList>
            <person name="Labeda D."/>
        </authorList>
    </citation>
    <scope>NUCLEOTIDE SEQUENCE [LARGE SCALE GENOMIC DNA]</scope>
    <source>
        <strain evidence="2 3">AN110305</strain>
    </source>
</reference>
<evidence type="ECO:0000259" key="1">
    <source>
        <dbReference type="PROSITE" id="PS50943"/>
    </source>
</evidence>
<name>A0A5B2W983_9PSEU</name>
<feature type="domain" description="HTH cro/C1-type" evidence="1">
    <location>
        <begin position="9"/>
        <end position="44"/>
    </location>
</feature>
<sequence length="71" mass="7763">MTGSFDLQLRRYRLRAGVTQDELARRSEASVRTVSGLETGRHAPWPPRRANTDVLGLAAAERDELLAAATG</sequence>
<dbReference type="CDD" id="cd00093">
    <property type="entry name" value="HTH_XRE"/>
    <property type="match status" value="1"/>
</dbReference>
<dbReference type="RefSeq" id="WP_149855171.1">
    <property type="nucleotide sequence ID" value="NZ_VUOB01000112.1"/>
</dbReference>